<dbReference type="Proteomes" id="UP001271007">
    <property type="component" value="Unassembled WGS sequence"/>
</dbReference>
<feature type="transmembrane region" description="Helical" evidence="2">
    <location>
        <begin position="12"/>
        <end position="36"/>
    </location>
</feature>
<keyword evidence="2" id="KW-1133">Transmembrane helix</keyword>
<keyword evidence="2" id="KW-0812">Transmembrane</keyword>
<gene>
    <name evidence="3" type="ORF">LTR09_005977</name>
</gene>
<evidence type="ECO:0000256" key="2">
    <source>
        <dbReference type="SAM" id="Phobius"/>
    </source>
</evidence>
<dbReference type="AlphaFoldDB" id="A0AAJ0G909"/>
<evidence type="ECO:0000256" key="1">
    <source>
        <dbReference type="SAM" id="MobiDB-lite"/>
    </source>
</evidence>
<reference evidence="3" key="1">
    <citation type="submission" date="2023-04" db="EMBL/GenBank/DDBJ databases">
        <title>Black Yeasts Isolated from many extreme environments.</title>
        <authorList>
            <person name="Coleine C."/>
            <person name="Stajich J.E."/>
            <person name="Selbmann L."/>
        </authorList>
    </citation>
    <scope>NUCLEOTIDE SEQUENCE</scope>
    <source>
        <strain evidence="3">CCFEE 5312</strain>
    </source>
</reference>
<feature type="region of interest" description="Disordered" evidence="1">
    <location>
        <begin position="48"/>
        <end position="77"/>
    </location>
</feature>
<protein>
    <submittedName>
        <fullName evidence="3">Uncharacterized protein</fullName>
    </submittedName>
</protein>
<dbReference type="EMBL" id="JAWDJX010000018">
    <property type="protein sequence ID" value="KAK3052913.1"/>
    <property type="molecule type" value="Genomic_DNA"/>
</dbReference>
<evidence type="ECO:0000313" key="3">
    <source>
        <dbReference type="EMBL" id="KAK3052913.1"/>
    </source>
</evidence>
<proteinExistence type="predicted"/>
<keyword evidence="2" id="KW-0472">Membrane</keyword>
<feature type="compositionally biased region" description="Basic residues" evidence="1">
    <location>
        <begin position="58"/>
        <end position="77"/>
    </location>
</feature>
<accession>A0AAJ0G909</accession>
<name>A0AAJ0G909_9PEZI</name>
<organism evidence="3 4">
    <name type="scientific">Extremus antarcticus</name>
    <dbReference type="NCBI Taxonomy" id="702011"/>
    <lineage>
        <taxon>Eukaryota</taxon>
        <taxon>Fungi</taxon>
        <taxon>Dikarya</taxon>
        <taxon>Ascomycota</taxon>
        <taxon>Pezizomycotina</taxon>
        <taxon>Dothideomycetes</taxon>
        <taxon>Dothideomycetidae</taxon>
        <taxon>Mycosphaerellales</taxon>
        <taxon>Extremaceae</taxon>
        <taxon>Extremus</taxon>
    </lineage>
</organism>
<comment type="caution">
    <text evidence="3">The sequence shown here is derived from an EMBL/GenBank/DDBJ whole genome shotgun (WGS) entry which is preliminary data.</text>
</comment>
<keyword evidence="4" id="KW-1185">Reference proteome</keyword>
<evidence type="ECO:0000313" key="4">
    <source>
        <dbReference type="Proteomes" id="UP001271007"/>
    </source>
</evidence>
<sequence length="77" mass="8363">MDQNLASHRDGITFLLVACAIYAVSALIKAAMCAFFGQQQATLDLAAESSGGAENSKRSRRVHHQAAMKKQEKKGRK</sequence>